<dbReference type="AlphaFoldDB" id="A0A0F8YT01"/>
<gene>
    <name evidence="1" type="ORF">LCGC14_2782090</name>
</gene>
<evidence type="ECO:0000313" key="1">
    <source>
        <dbReference type="EMBL" id="KKK84562.1"/>
    </source>
</evidence>
<name>A0A0F8YT01_9ZZZZ</name>
<accession>A0A0F8YT01</accession>
<sequence length="163" mass="19641">MIKSTDKNTQQTNDSIYSNKLVRLYDKIDFLESEIQIYKKSQKQVIIKSIENEITILKNIKFNIDRSLDKKKLLNILFIIKIYSNLIEDIPLYSNFRINWRDLFYFSILESFSPESLIKNTIREIKRRRSYSSTKFISKIYRRINNCQGKTKKTKQISLEMFM</sequence>
<comment type="caution">
    <text evidence="1">The sequence shown here is derived from an EMBL/GenBank/DDBJ whole genome shotgun (WGS) entry which is preliminary data.</text>
</comment>
<protein>
    <submittedName>
        <fullName evidence="1">Uncharacterized protein</fullName>
    </submittedName>
</protein>
<organism evidence="1">
    <name type="scientific">marine sediment metagenome</name>
    <dbReference type="NCBI Taxonomy" id="412755"/>
    <lineage>
        <taxon>unclassified sequences</taxon>
        <taxon>metagenomes</taxon>
        <taxon>ecological metagenomes</taxon>
    </lineage>
</organism>
<reference evidence="1" key="1">
    <citation type="journal article" date="2015" name="Nature">
        <title>Complex archaea that bridge the gap between prokaryotes and eukaryotes.</title>
        <authorList>
            <person name="Spang A."/>
            <person name="Saw J.H."/>
            <person name="Jorgensen S.L."/>
            <person name="Zaremba-Niedzwiedzka K."/>
            <person name="Martijn J."/>
            <person name="Lind A.E."/>
            <person name="van Eijk R."/>
            <person name="Schleper C."/>
            <person name="Guy L."/>
            <person name="Ettema T.J."/>
        </authorList>
    </citation>
    <scope>NUCLEOTIDE SEQUENCE</scope>
</reference>
<proteinExistence type="predicted"/>
<dbReference type="EMBL" id="LAZR01051720">
    <property type="protein sequence ID" value="KKK84562.1"/>
    <property type="molecule type" value="Genomic_DNA"/>
</dbReference>